<gene>
    <name evidence="7" type="primary">celE</name>
    <name evidence="7" type="ORF">ENKNEFLB_00753</name>
</gene>
<dbReference type="Pfam" id="PF00150">
    <property type="entry name" value="Cellulase"/>
    <property type="match status" value="1"/>
</dbReference>
<dbReference type="PANTHER" id="PTHR34142:SF1">
    <property type="entry name" value="GLYCOSIDE HYDROLASE FAMILY 5 DOMAIN-CONTAINING PROTEIN"/>
    <property type="match status" value="1"/>
</dbReference>
<keyword evidence="8" id="KW-1185">Reference proteome</keyword>
<accession>A0ABX8EFF6</accession>
<evidence type="ECO:0000313" key="7">
    <source>
        <dbReference type="EMBL" id="QVT78376.1"/>
    </source>
</evidence>
<feature type="domain" description="Glycoside hydrolase family 5" evidence="6">
    <location>
        <begin position="116"/>
        <end position="358"/>
    </location>
</feature>
<evidence type="ECO:0000256" key="3">
    <source>
        <dbReference type="ARBA" id="ARBA00022801"/>
    </source>
</evidence>
<evidence type="ECO:0000256" key="4">
    <source>
        <dbReference type="ARBA" id="ARBA00023295"/>
    </source>
</evidence>
<dbReference type="EMBL" id="CP075371">
    <property type="protein sequence ID" value="QVT78376.1"/>
    <property type="molecule type" value="Genomic_DNA"/>
</dbReference>
<dbReference type="Gene3D" id="2.60.120.260">
    <property type="entry name" value="Galactose-binding domain-like"/>
    <property type="match status" value="1"/>
</dbReference>
<evidence type="ECO:0000256" key="5">
    <source>
        <dbReference type="RuleBase" id="RU361153"/>
    </source>
</evidence>
<dbReference type="InterPro" id="IPR001547">
    <property type="entry name" value="Glyco_hydro_5"/>
</dbReference>
<reference evidence="7 8" key="1">
    <citation type="submission" date="2021-05" db="EMBL/GenBank/DDBJ databases">
        <title>Complete genome of Nocardioides aquaticus KCTC 9944T isolated from meromictic and hypersaline Ekho Lake, Antarctica.</title>
        <authorList>
            <person name="Hwang K."/>
            <person name="Kim K.M."/>
            <person name="Choe H."/>
        </authorList>
    </citation>
    <scope>NUCLEOTIDE SEQUENCE [LARGE SCALE GENOMIC DNA]</scope>
    <source>
        <strain evidence="7 8">KCTC 9944</strain>
    </source>
</reference>
<dbReference type="Proteomes" id="UP000679307">
    <property type="component" value="Chromosome"/>
</dbReference>
<evidence type="ECO:0000256" key="2">
    <source>
        <dbReference type="ARBA" id="ARBA00012601"/>
    </source>
</evidence>
<comment type="catalytic activity">
    <reaction evidence="1">
        <text>Endohydrolysis of (1-&gt;4)-beta-D-glucosidic linkages in cellulose, lichenin and cereal beta-D-glucans.</text>
        <dbReference type="EC" id="3.2.1.4"/>
    </reaction>
</comment>
<dbReference type="Gene3D" id="3.20.20.80">
    <property type="entry name" value="Glycosidases"/>
    <property type="match status" value="1"/>
</dbReference>
<comment type="similarity">
    <text evidence="5">Belongs to the glycosyl hydrolase 5 (cellulase A) family.</text>
</comment>
<dbReference type="InterPro" id="IPR018087">
    <property type="entry name" value="Glyco_hydro_5_CS"/>
</dbReference>
<dbReference type="PANTHER" id="PTHR34142">
    <property type="entry name" value="ENDO-BETA-1,4-GLUCANASE A"/>
    <property type="match status" value="1"/>
</dbReference>
<evidence type="ECO:0000259" key="6">
    <source>
        <dbReference type="Pfam" id="PF00150"/>
    </source>
</evidence>
<dbReference type="RefSeq" id="WP_214057965.1">
    <property type="nucleotide sequence ID" value="NZ_CP075371.1"/>
</dbReference>
<dbReference type="SUPFAM" id="SSF51445">
    <property type="entry name" value="(Trans)glycosidases"/>
    <property type="match status" value="1"/>
</dbReference>
<organism evidence="7 8">
    <name type="scientific">Nocardioides aquaticus</name>
    <dbReference type="NCBI Taxonomy" id="160826"/>
    <lineage>
        <taxon>Bacteria</taxon>
        <taxon>Bacillati</taxon>
        <taxon>Actinomycetota</taxon>
        <taxon>Actinomycetes</taxon>
        <taxon>Propionibacteriales</taxon>
        <taxon>Nocardioidaceae</taxon>
        <taxon>Nocardioides</taxon>
    </lineage>
</organism>
<proteinExistence type="inferred from homology"/>
<dbReference type="GO" id="GO:0008810">
    <property type="term" value="F:cellulase activity"/>
    <property type="evidence" value="ECO:0007669"/>
    <property type="project" value="UniProtKB-EC"/>
</dbReference>
<dbReference type="InterPro" id="IPR017853">
    <property type="entry name" value="GH"/>
</dbReference>
<protein>
    <recommendedName>
        <fullName evidence="2">cellulase</fullName>
        <ecNumber evidence="2">3.2.1.4</ecNumber>
    </recommendedName>
</protein>
<evidence type="ECO:0000256" key="1">
    <source>
        <dbReference type="ARBA" id="ARBA00000966"/>
    </source>
</evidence>
<dbReference type="EC" id="3.2.1.4" evidence="2"/>
<sequence>MPAPPAPLLRHRPLVVGLLALVAVVVVALVTALLTGPGPSAPTGATSADDRTQLPTPGAIAAAAPAPVQADPPHPVVRGARLVDARTGDPLRLAGVNRSGAEYACIQDFGFFDGPVDDAAIARIVAWGTNVVRVPLNSTCWLGINGAPARWSGAAYRGQVDALVDRLHAQGQAVILDLHWSAPGTRQATEQTVAPDADHAPDFWRSVARRYADDPAVMFELFNEPRDISWGCWRDGCTTPEGWRAVGHQRLVDVVRATGARQPIVLDGLNYGGDLSAWAEYEPTDPLDQLVAGWHIYNFSQCGVESCWDATAGRLSRTTPVLLTETGQDGCRGDFLRALLPWADRHQIGYLGWAWNAADCSAGPSLISDYDGTPTAYGRVFRDHLAATAPDPDDPDPDAPSVRMDFERAGTQGWAVTAGRGTVARTTAGPVRGRASLALTSRSATTTATTRRVSGLAPGDVATLRVRPLGRGAAPAVRPVLATADGLTVLAPQRLRKQAWRTVTVTVPADLAAPAALGLRTKGAGVRLLVDDVAW</sequence>
<evidence type="ECO:0000313" key="8">
    <source>
        <dbReference type="Proteomes" id="UP000679307"/>
    </source>
</evidence>
<keyword evidence="4 5" id="KW-0326">Glycosidase</keyword>
<dbReference type="PROSITE" id="PS00659">
    <property type="entry name" value="GLYCOSYL_HYDROL_F5"/>
    <property type="match status" value="1"/>
</dbReference>
<name>A0ABX8EFF6_9ACTN</name>
<keyword evidence="3 5" id="KW-0378">Hydrolase</keyword>